<proteinExistence type="predicted"/>
<evidence type="ECO:0000256" key="2">
    <source>
        <dbReference type="SAM" id="SignalP"/>
    </source>
</evidence>
<feature type="signal peptide" evidence="2">
    <location>
        <begin position="1"/>
        <end position="21"/>
    </location>
</feature>
<feature type="compositionally biased region" description="Basic and acidic residues" evidence="1">
    <location>
        <begin position="30"/>
        <end position="39"/>
    </location>
</feature>
<dbReference type="Proteomes" id="UP000053070">
    <property type="component" value="Unassembled WGS sequence"/>
</dbReference>
<sequence>MASRSLGFALCATALALSACGDDLESRNEAVMASRHEPSRVTIEQPSRRDAPRPAATTATFSDDEDTGREERDTEGETVYVDAEPESLIDTTEGFAAEPMDDASGFDPAPMDEDDWGAED</sequence>
<feature type="compositionally biased region" description="Acidic residues" evidence="1">
    <location>
        <begin position="62"/>
        <end position="76"/>
    </location>
</feature>
<dbReference type="STRING" id="502682.BMF35_a1113"/>
<organism evidence="3 4">
    <name type="scientific">Aurantiacibacter gangjinensis</name>
    <dbReference type="NCBI Taxonomy" id="502682"/>
    <lineage>
        <taxon>Bacteria</taxon>
        <taxon>Pseudomonadati</taxon>
        <taxon>Pseudomonadota</taxon>
        <taxon>Alphaproteobacteria</taxon>
        <taxon>Sphingomonadales</taxon>
        <taxon>Erythrobacteraceae</taxon>
        <taxon>Aurantiacibacter</taxon>
    </lineage>
</organism>
<dbReference type="EMBL" id="LBHC01000002">
    <property type="protein sequence ID" value="KLE31889.1"/>
    <property type="molecule type" value="Genomic_DNA"/>
</dbReference>
<evidence type="ECO:0000313" key="4">
    <source>
        <dbReference type="Proteomes" id="UP000053070"/>
    </source>
</evidence>
<keyword evidence="2" id="KW-0732">Signal</keyword>
<feature type="region of interest" description="Disordered" evidence="1">
    <location>
        <begin position="30"/>
        <end position="120"/>
    </location>
</feature>
<gene>
    <name evidence="3" type="ORF">AAW01_10565</name>
</gene>
<name>A0A0G9MMP9_9SPHN</name>
<comment type="caution">
    <text evidence="3">The sequence shown here is derived from an EMBL/GenBank/DDBJ whole genome shotgun (WGS) entry which is preliminary data.</text>
</comment>
<reference evidence="3 4" key="1">
    <citation type="submission" date="2015-04" db="EMBL/GenBank/DDBJ databases">
        <title>The draft genome sequence of Erythrobacr gangjinensis K7-2.</title>
        <authorList>
            <person name="Zhuang L."/>
            <person name="Liu Y."/>
            <person name="Shao Z."/>
        </authorList>
    </citation>
    <scope>NUCLEOTIDE SEQUENCE [LARGE SCALE GENOMIC DNA]</scope>
    <source>
        <strain evidence="3 4">K7-2</strain>
    </source>
</reference>
<accession>A0A0G9MMP9</accession>
<evidence type="ECO:0000256" key="1">
    <source>
        <dbReference type="SAM" id="MobiDB-lite"/>
    </source>
</evidence>
<protein>
    <submittedName>
        <fullName evidence="3">Uncharacterized protein</fullName>
    </submittedName>
</protein>
<feature type="chain" id="PRO_5002580936" evidence="2">
    <location>
        <begin position="22"/>
        <end position="120"/>
    </location>
</feature>
<dbReference type="PROSITE" id="PS51257">
    <property type="entry name" value="PROKAR_LIPOPROTEIN"/>
    <property type="match status" value="1"/>
</dbReference>
<evidence type="ECO:0000313" key="3">
    <source>
        <dbReference type="EMBL" id="KLE31889.1"/>
    </source>
</evidence>
<feature type="compositionally biased region" description="Acidic residues" evidence="1">
    <location>
        <begin position="110"/>
        <end position="120"/>
    </location>
</feature>
<dbReference type="AlphaFoldDB" id="A0A0G9MMP9"/>
<keyword evidence="4" id="KW-1185">Reference proteome</keyword>
<dbReference type="KEGG" id="egn:BMF35_a1113"/>
<dbReference type="RefSeq" id="WP_047007240.1">
    <property type="nucleotide sequence ID" value="NZ_CP018097.1"/>
</dbReference>
<dbReference type="PATRIC" id="fig|502682.8.peg.2150"/>